<dbReference type="PANTHER" id="PTHR45713:SF6">
    <property type="entry name" value="F5_8 TYPE C DOMAIN-CONTAINING PROTEIN"/>
    <property type="match status" value="1"/>
</dbReference>
<dbReference type="InParanoid" id="K1R3U0"/>
<dbReference type="PANTHER" id="PTHR45713">
    <property type="entry name" value="FTP DOMAIN-CONTAINING PROTEIN"/>
    <property type="match status" value="1"/>
</dbReference>
<dbReference type="Gene3D" id="2.60.120.260">
    <property type="entry name" value="Galactose-binding domain-like"/>
    <property type="match status" value="1"/>
</dbReference>
<organism evidence="2">
    <name type="scientific">Magallana gigas</name>
    <name type="common">Pacific oyster</name>
    <name type="synonym">Crassostrea gigas</name>
    <dbReference type="NCBI Taxonomy" id="29159"/>
    <lineage>
        <taxon>Eukaryota</taxon>
        <taxon>Metazoa</taxon>
        <taxon>Spiralia</taxon>
        <taxon>Lophotrochozoa</taxon>
        <taxon>Mollusca</taxon>
        <taxon>Bivalvia</taxon>
        <taxon>Autobranchia</taxon>
        <taxon>Pteriomorphia</taxon>
        <taxon>Ostreida</taxon>
        <taxon>Ostreoidea</taxon>
        <taxon>Ostreidae</taxon>
        <taxon>Magallana</taxon>
    </lineage>
</organism>
<dbReference type="EMBL" id="JH818074">
    <property type="protein sequence ID" value="EKC35865.1"/>
    <property type="molecule type" value="Genomic_DNA"/>
</dbReference>
<dbReference type="InterPro" id="IPR008979">
    <property type="entry name" value="Galactose-bd-like_sf"/>
</dbReference>
<feature type="compositionally biased region" description="Polar residues" evidence="1">
    <location>
        <begin position="229"/>
        <end position="239"/>
    </location>
</feature>
<name>K1R3U0_MAGGI</name>
<protein>
    <submittedName>
        <fullName evidence="2">Uncharacterized protein</fullName>
    </submittedName>
</protein>
<dbReference type="HOGENOM" id="CLU_834846_0_0_1"/>
<sequence>MKQTWLSSPFDGSSDKAVDGRFTSRSISDQQCTISQPNATITWWVNIGKVYMIDHIVMYFRTENLEWGINNGYTAAFLGFSLYISNTTEKEDGILCHHDTTYTRQTIPDHVSIECPYHGQYVIFYNERLPGVTYPSGYSSKAYGDLCEVEVYGCPSPVADISQCSNPCPENCEECFPGTGYCIRCKRGFEGIACEMGNESTNTPRKGTRTRSPVMGTIKNTPFRGTRKSPVQGTRNNTDIGVRSSSESPERERLRTKCKRKYKESSDESSDNLSSSESNNSSDSNSGLDSDTNFDPSSIIEKGSKVPKKITKYIAKYANQGISKKIRQEVTKN</sequence>
<dbReference type="SUPFAM" id="SSF49785">
    <property type="entry name" value="Galactose-binding domain-like"/>
    <property type="match status" value="1"/>
</dbReference>
<dbReference type="AlphaFoldDB" id="K1R3U0"/>
<gene>
    <name evidence="2" type="ORF">CGI_10019279</name>
</gene>
<evidence type="ECO:0000313" key="2">
    <source>
        <dbReference type="EMBL" id="EKC35865.1"/>
    </source>
</evidence>
<feature type="region of interest" description="Disordered" evidence="1">
    <location>
        <begin position="196"/>
        <end position="307"/>
    </location>
</feature>
<reference evidence="2" key="1">
    <citation type="journal article" date="2012" name="Nature">
        <title>The oyster genome reveals stress adaptation and complexity of shell formation.</title>
        <authorList>
            <person name="Zhang G."/>
            <person name="Fang X."/>
            <person name="Guo X."/>
            <person name="Li L."/>
            <person name="Luo R."/>
            <person name="Xu F."/>
            <person name="Yang P."/>
            <person name="Zhang L."/>
            <person name="Wang X."/>
            <person name="Qi H."/>
            <person name="Xiong Z."/>
            <person name="Que H."/>
            <person name="Xie Y."/>
            <person name="Holland P.W."/>
            <person name="Paps J."/>
            <person name="Zhu Y."/>
            <person name="Wu F."/>
            <person name="Chen Y."/>
            <person name="Wang J."/>
            <person name="Peng C."/>
            <person name="Meng J."/>
            <person name="Yang L."/>
            <person name="Liu J."/>
            <person name="Wen B."/>
            <person name="Zhang N."/>
            <person name="Huang Z."/>
            <person name="Zhu Q."/>
            <person name="Feng Y."/>
            <person name="Mount A."/>
            <person name="Hedgecock D."/>
            <person name="Xu Z."/>
            <person name="Liu Y."/>
            <person name="Domazet-Loso T."/>
            <person name="Du Y."/>
            <person name="Sun X."/>
            <person name="Zhang S."/>
            <person name="Liu B."/>
            <person name="Cheng P."/>
            <person name="Jiang X."/>
            <person name="Li J."/>
            <person name="Fan D."/>
            <person name="Wang W."/>
            <person name="Fu W."/>
            <person name="Wang T."/>
            <person name="Wang B."/>
            <person name="Zhang J."/>
            <person name="Peng Z."/>
            <person name="Li Y."/>
            <person name="Li N."/>
            <person name="Wang J."/>
            <person name="Chen M."/>
            <person name="He Y."/>
            <person name="Tan F."/>
            <person name="Song X."/>
            <person name="Zheng Q."/>
            <person name="Huang R."/>
            <person name="Yang H."/>
            <person name="Du X."/>
            <person name="Chen L."/>
            <person name="Yang M."/>
            <person name="Gaffney P.M."/>
            <person name="Wang S."/>
            <person name="Luo L."/>
            <person name="She Z."/>
            <person name="Ming Y."/>
            <person name="Huang W."/>
            <person name="Zhang S."/>
            <person name="Huang B."/>
            <person name="Zhang Y."/>
            <person name="Qu T."/>
            <person name="Ni P."/>
            <person name="Miao G."/>
            <person name="Wang J."/>
            <person name="Wang Q."/>
            <person name="Steinberg C.E."/>
            <person name="Wang H."/>
            <person name="Li N."/>
            <person name="Qian L."/>
            <person name="Zhang G."/>
            <person name="Li Y."/>
            <person name="Yang H."/>
            <person name="Liu X."/>
            <person name="Wang J."/>
            <person name="Yin Y."/>
            <person name="Wang J."/>
        </authorList>
    </citation>
    <scope>NUCLEOTIDE SEQUENCE [LARGE SCALE GENOMIC DNA]</scope>
    <source>
        <strain evidence="2">05x7-T-G4-1.051#20</strain>
    </source>
</reference>
<feature type="compositionally biased region" description="Low complexity" evidence="1">
    <location>
        <begin position="271"/>
        <end position="291"/>
    </location>
</feature>
<accession>K1R3U0</accession>
<dbReference type="InterPro" id="IPR051941">
    <property type="entry name" value="BG_Antigen-Binding_Lectin"/>
</dbReference>
<proteinExistence type="predicted"/>
<evidence type="ECO:0000256" key="1">
    <source>
        <dbReference type="SAM" id="MobiDB-lite"/>
    </source>
</evidence>